<sequence length="252" mass="28914">MEELKIKLDVFEGPLDLLLHLIKTLEIDIYDIPIAQITDQYMSYIHSMKVLDLEIAGDYIVMAATLMSIKSKMLIPQVAESIAEESDYHEEEDPREQLVNQLLEYRKYKYAASVLRDREVEREQFFTREPADLAEVAIGFKPLDEHELTIIDLFLAAHDIIQRKSEETSFGEANIYMESYTIEDKLLEISEKIVNLSKGEGLNFSVLIKASNRTEIVTTFMAILELIKSGQVLVEQNTINAPIILFNKHSDV</sequence>
<accession>A0A430A215</accession>
<evidence type="ECO:0000256" key="1">
    <source>
        <dbReference type="ARBA" id="ARBA00022829"/>
    </source>
</evidence>
<dbReference type="OrthoDB" id="9811016at2"/>
<dbReference type="GO" id="GO:0006260">
    <property type="term" value="P:DNA replication"/>
    <property type="evidence" value="ECO:0007669"/>
    <property type="project" value="UniProtKB-UniRule"/>
</dbReference>
<dbReference type="PANTHER" id="PTHR33969">
    <property type="entry name" value="SEGREGATION AND CONDENSATION PROTEIN A"/>
    <property type="match status" value="1"/>
</dbReference>
<gene>
    <name evidence="3" type="primary">scpA</name>
    <name evidence="4" type="ORF">CBF37_00180</name>
</gene>
<dbReference type="PANTHER" id="PTHR33969:SF2">
    <property type="entry name" value="SEGREGATION AND CONDENSATION PROTEIN A"/>
    <property type="match status" value="1"/>
</dbReference>
<dbReference type="InterPro" id="IPR023093">
    <property type="entry name" value="ScpA-like_C"/>
</dbReference>
<protein>
    <recommendedName>
        <fullName evidence="2 3">Segregation and condensation protein A</fullName>
    </recommendedName>
</protein>
<evidence type="ECO:0000313" key="4">
    <source>
        <dbReference type="EMBL" id="RSU00465.1"/>
    </source>
</evidence>
<reference evidence="4 5" key="1">
    <citation type="submission" date="2017-05" db="EMBL/GenBank/DDBJ databases">
        <title>Vagococcus spp. assemblies.</title>
        <authorList>
            <person name="Gulvik C.A."/>
        </authorList>
    </citation>
    <scope>NUCLEOTIDE SEQUENCE [LARGE SCALE GENOMIC DNA]</scope>
    <source>
        <strain evidence="4 5">SS1995</strain>
    </source>
</reference>
<comment type="function">
    <text evidence="3">Participates in chromosomal partition during cell division. May act via the formation of a condensin-like complex containing Smc and ScpB that pull DNA away from mid-cell into both cell halves.</text>
</comment>
<keyword evidence="3" id="KW-0132">Cell division</keyword>
<comment type="similarity">
    <text evidence="3">Belongs to the ScpA family.</text>
</comment>
<keyword evidence="1 3" id="KW-0159">Chromosome partition</keyword>
<comment type="subunit">
    <text evidence="3">Component of a cohesin-like complex composed of ScpA, ScpB and the Smc homodimer, in which ScpA and ScpB bind to the head domain of Smc. The presence of the three proteins is required for the association of the complex with DNA.</text>
</comment>
<dbReference type="GO" id="GO:0005737">
    <property type="term" value="C:cytoplasm"/>
    <property type="evidence" value="ECO:0007669"/>
    <property type="project" value="UniProtKB-SubCell"/>
</dbReference>
<dbReference type="HAMAP" id="MF_01805">
    <property type="entry name" value="ScpA"/>
    <property type="match status" value="1"/>
</dbReference>
<keyword evidence="5" id="KW-1185">Reference proteome</keyword>
<evidence type="ECO:0000313" key="5">
    <source>
        <dbReference type="Proteomes" id="UP000287857"/>
    </source>
</evidence>
<dbReference type="Proteomes" id="UP000287857">
    <property type="component" value="Unassembled WGS sequence"/>
</dbReference>
<dbReference type="GO" id="GO:0007059">
    <property type="term" value="P:chromosome segregation"/>
    <property type="evidence" value="ECO:0007669"/>
    <property type="project" value="UniProtKB-UniRule"/>
</dbReference>
<keyword evidence="3" id="KW-0131">Cell cycle</keyword>
<proteinExistence type="inferred from homology"/>
<keyword evidence="3" id="KW-0963">Cytoplasm</keyword>
<dbReference type="GO" id="GO:0051301">
    <property type="term" value="P:cell division"/>
    <property type="evidence" value="ECO:0007669"/>
    <property type="project" value="UniProtKB-KW"/>
</dbReference>
<dbReference type="Gene3D" id="1.10.10.580">
    <property type="entry name" value="Structural maintenance of chromosome 1. Chain E"/>
    <property type="match status" value="1"/>
</dbReference>
<comment type="caution">
    <text evidence="4">The sequence shown here is derived from an EMBL/GenBank/DDBJ whole genome shotgun (WGS) entry which is preliminary data.</text>
</comment>
<dbReference type="Gene3D" id="6.10.250.2410">
    <property type="match status" value="1"/>
</dbReference>
<dbReference type="AlphaFoldDB" id="A0A430A215"/>
<organism evidence="4 5">
    <name type="scientific">Vagococcus vulneris</name>
    <dbReference type="NCBI Taxonomy" id="1977869"/>
    <lineage>
        <taxon>Bacteria</taxon>
        <taxon>Bacillati</taxon>
        <taxon>Bacillota</taxon>
        <taxon>Bacilli</taxon>
        <taxon>Lactobacillales</taxon>
        <taxon>Enterococcaceae</taxon>
        <taxon>Vagococcus</taxon>
    </lineage>
</organism>
<comment type="subcellular location">
    <subcellularLocation>
        <location evidence="3">Cytoplasm</location>
    </subcellularLocation>
    <text evidence="3">Associated with two foci at the outer edges of the nucleoid region in young cells, and at four foci within both cell halves in older cells.</text>
</comment>
<dbReference type="InterPro" id="IPR003768">
    <property type="entry name" value="ScpA"/>
</dbReference>
<evidence type="ECO:0000256" key="2">
    <source>
        <dbReference type="ARBA" id="ARBA00044777"/>
    </source>
</evidence>
<name>A0A430A215_9ENTE</name>
<dbReference type="RefSeq" id="WP_125982791.1">
    <property type="nucleotide sequence ID" value="NZ_NGJS01000001.1"/>
</dbReference>
<dbReference type="Pfam" id="PF02616">
    <property type="entry name" value="SMC_ScpA"/>
    <property type="match status" value="1"/>
</dbReference>
<evidence type="ECO:0000256" key="3">
    <source>
        <dbReference type="HAMAP-Rule" id="MF_01805"/>
    </source>
</evidence>
<dbReference type="EMBL" id="NGJS01000001">
    <property type="protein sequence ID" value="RSU00465.1"/>
    <property type="molecule type" value="Genomic_DNA"/>
</dbReference>